<dbReference type="EMBL" id="QEAM01000058">
    <property type="protein sequence ID" value="TPX48151.1"/>
    <property type="molecule type" value="Genomic_DNA"/>
</dbReference>
<keyword evidence="4" id="KW-0347">Helicase</keyword>
<dbReference type="VEuPathDB" id="FungiDB:SeMB42_g01773"/>
<dbReference type="InterPro" id="IPR000629">
    <property type="entry name" value="RNA-helicase_DEAD-box_CS"/>
</dbReference>
<evidence type="ECO:0000256" key="2">
    <source>
        <dbReference type="ARBA" id="ARBA00022741"/>
    </source>
</evidence>
<feature type="compositionally biased region" description="Basic residues" evidence="9">
    <location>
        <begin position="1121"/>
        <end position="1132"/>
    </location>
</feature>
<keyword evidence="5" id="KW-0067">ATP-binding</keyword>
<feature type="domain" description="Helicase C-terminal" evidence="12">
    <location>
        <begin position="783"/>
        <end position="946"/>
    </location>
</feature>
<keyword evidence="10" id="KW-0472">Membrane</keyword>
<dbReference type="Pfam" id="PF00270">
    <property type="entry name" value="DEAD"/>
    <property type="match status" value="1"/>
</dbReference>
<feature type="short sequence motif" description="Q motif" evidence="8">
    <location>
        <begin position="567"/>
        <end position="595"/>
    </location>
</feature>
<gene>
    <name evidence="14" type="ORF">SeLEV6574_g02206</name>
</gene>
<dbReference type="Pfam" id="PF04982">
    <property type="entry name" value="TM_HPP"/>
    <property type="match status" value="1"/>
</dbReference>
<dbReference type="PANTHER" id="PTHR47959:SF1">
    <property type="entry name" value="ATP-DEPENDENT RNA HELICASE DBPA"/>
    <property type="match status" value="1"/>
</dbReference>
<dbReference type="SUPFAM" id="SSF52540">
    <property type="entry name" value="P-loop containing nucleoside triphosphate hydrolases"/>
    <property type="match status" value="1"/>
</dbReference>
<dbReference type="InterPro" id="IPR014001">
    <property type="entry name" value="Helicase_ATP-bd"/>
</dbReference>
<dbReference type="AlphaFoldDB" id="A0A507D9M0"/>
<evidence type="ECO:0000256" key="10">
    <source>
        <dbReference type="SAM" id="Phobius"/>
    </source>
</evidence>
<feature type="compositionally biased region" description="Basic and acidic residues" evidence="9">
    <location>
        <begin position="443"/>
        <end position="459"/>
    </location>
</feature>
<evidence type="ECO:0000259" key="13">
    <source>
        <dbReference type="PROSITE" id="PS51195"/>
    </source>
</evidence>
<dbReference type="Proteomes" id="UP000320475">
    <property type="component" value="Unassembled WGS sequence"/>
</dbReference>
<keyword evidence="10" id="KW-1133">Transmembrane helix</keyword>
<dbReference type="Gene3D" id="3.40.50.300">
    <property type="entry name" value="P-loop containing nucleotide triphosphate hydrolases"/>
    <property type="match status" value="2"/>
</dbReference>
<evidence type="ECO:0000256" key="4">
    <source>
        <dbReference type="ARBA" id="ARBA00022806"/>
    </source>
</evidence>
<feature type="transmembrane region" description="Helical" evidence="10">
    <location>
        <begin position="74"/>
        <end position="92"/>
    </location>
</feature>
<accession>A0A507D9M0</accession>
<dbReference type="InterPro" id="IPR001650">
    <property type="entry name" value="Helicase_C-like"/>
</dbReference>
<dbReference type="EC" id="3.6.4.13" evidence="1"/>
<organism evidence="14 15">
    <name type="scientific">Synchytrium endobioticum</name>
    <dbReference type="NCBI Taxonomy" id="286115"/>
    <lineage>
        <taxon>Eukaryota</taxon>
        <taxon>Fungi</taxon>
        <taxon>Fungi incertae sedis</taxon>
        <taxon>Chytridiomycota</taxon>
        <taxon>Chytridiomycota incertae sedis</taxon>
        <taxon>Chytridiomycetes</taxon>
        <taxon>Synchytriales</taxon>
        <taxon>Synchytriaceae</taxon>
        <taxon>Synchytrium</taxon>
    </lineage>
</organism>
<name>A0A507D9M0_9FUNG</name>
<feature type="region of interest" description="Disordered" evidence="9">
    <location>
        <begin position="428"/>
        <end position="517"/>
    </location>
</feature>
<dbReference type="CDD" id="cd17947">
    <property type="entry name" value="DEADc_DDX27"/>
    <property type="match status" value="1"/>
</dbReference>
<feature type="region of interest" description="Disordered" evidence="9">
    <location>
        <begin position="1006"/>
        <end position="1132"/>
    </location>
</feature>
<proteinExistence type="predicted"/>
<reference evidence="14 15" key="1">
    <citation type="journal article" date="2019" name="Sci. Rep.">
        <title>Comparative genomics of chytrid fungi reveal insights into the obligate biotrophic and pathogenic lifestyle of Synchytrium endobioticum.</title>
        <authorList>
            <person name="van de Vossenberg B.T.L.H."/>
            <person name="Warris S."/>
            <person name="Nguyen H.D.T."/>
            <person name="van Gent-Pelzer M.P.E."/>
            <person name="Joly D.L."/>
            <person name="van de Geest H.C."/>
            <person name="Bonants P.J.M."/>
            <person name="Smith D.S."/>
            <person name="Levesque C.A."/>
            <person name="van der Lee T.A.J."/>
        </authorList>
    </citation>
    <scope>NUCLEOTIDE SEQUENCE [LARGE SCALE GENOMIC DNA]</scope>
    <source>
        <strain evidence="14 15">LEV6574</strain>
    </source>
</reference>
<evidence type="ECO:0000256" key="6">
    <source>
        <dbReference type="ARBA" id="ARBA00022884"/>
    </source>
</evidence>
<dbReference type="GO" id="GO:0003724">
    <property type="term" value="F:RNA helicase activity"/>
    <property type="evidence" value="ECO:0007669"/>
    <property type="project" value="UniProtKB-EC"/>
</dbReference>
<dbReference type="GO" id="GO:0005829">
    <property type="term" value="C:cytosol"/>
    <property type="evidence" value="ECO:0007669"/>
    <property type="project" value="TreeGrafter"/>
</dbReference>
<feature type="transmembrane region" description="Helical" evidence="10">
    <location>
        <begin position="47"/>
        <end position="68"/>
    </location>
</feature>
<dbReference type="GO" id="GO:0003723">
    <property type="term" value="F:RNA binding"/>
    <property type="evidence" value="ECO:0007669"/>
    <property type="project" value="UniProtKB-KW"/>
</dbReference>
<evidence type="ECO:0000259" key="11">
    <source>
        <dbReference type="PROSITE" id="PS51192"/>
    </source>
</evidence>
<dbReference type="GO" id="GO:0005524">
    <property type="term" value="F:ATP binding"/>
    <property type="evidence" value="ECO:0007669"/>
    <property type="project" value="UniProtKB-KW"/>
</dbReference>
<evidence type="ECO:0000256" key="8">
    <source>
        <dbReference type="PROSITE-ProRule" id="PRU00552"/>
    </source>
</evidence>
<evidence type="ECO:0000313" key="14">
    <source>
        <dbReference type="EMBL" id="TPX48151.1"/>
    </source>
</evidence>
<comment type="catalytic activity">
    <reaction evidence="7">
        <text>ATP + H2O = ADP + phosphate + H(+)</text>
        <dbReference type="Rhea" id="RHEA:13065"/>
        <dbReference type="ChEBI" id="CHEBI:15377"/>
        <dbReference type="ChEBI" id="CHEBI:15378"/>
        <dbReference type="ChEBI" id="CHEBI:30616"/>
        <dbReference type="ChEBI" id="CHEBI:43474"/>
        <dbReference type="ChEBI" id="CHEBI:456216"/>
        <dbReference type="EC" id="3.6.4.13"/>
    </reaction>
</comment>
<dbReference type="OrthoDB" id="10259843at2759"/>
<evidence type="ECO:0000259" key="12">
    <source>
        <dbReference type="PROSITE" id="PS51194"/>
    </source>
</evidence>
<evidence type="ECO:0000256" key="3">
    <source>
        <dbReference type="ARBA" id="ARBA00022801"/>
    </source>
</evidence>
<evidence type="ECO:0000256" key="5">
    <source>
        <dbReference type="ARBA" id="ARBA00022840"/>
    </source>
</evidence>
<evidence type="ECO:0000256" key="7">
    <source>
        <dbReference type="ARBA" id="ARBA00047984"/>
    </source>
</evidence>
<dbReference type="SMART" id="SM00487">
    <property type="entry name" value="DEXDc"/>
    <property type="match status" value="1"/>
</dbReference>
<dbReference type="PANTHER" id="PTHR47959">
    <property type="entry name" value="ATP-DEPENDENT RNA HELICASE RHLE-RELATED"/>
    <property type="match status" value="1"/>
</dbReference>
<dbReference type="InterPro" id="IPR011545">
    <property type="entry name" value="DEAD/DEAH_box_helicase_dom"/>
</dbReference>
<feature type="transmembrane region" description="Helical" evidence="10">
    <location>
        <begin position="113"/>
        <end position="132"/>
    </location>
</feature>
<dbReference type="PROSITE" id="PS51195">
    <property type="entry name" value="Q_MOTIF"/>
    <property type="match status" value="1"/>
</dbReference>
<feature type="compositionally biased region" description="Acidic residues" evidence="9">
    <location>
        <begin position="490"/>
        <end position="514"/>
    </location>
</feature>
<protein>
    <recommendedName>
        <fullName evidence="1">RNA helicase</fullName>
        <ecNumber evidence="1">3.6.4.13</ecNumber>
    </recommendedName>
</protein>
<dbReference type="InterPro" id="IPR014014">
    <property type="entry name" value="RNA_helicase_DEAD_Q_motif"/>
</dbReference>
<evidence type="ECO:0000256" key="9">
    <source>
        <dbReference type="SAM" id="MobiDB-lite"/>
    </source>
</evidence>
<dbReference type="Pfam" id="PF00271">
    <property type="entry name" value="Helicase_C"/>
    <property type="match status" value="1"/>
</dbReference>
<evidence type="ECO:0000256" key="1">
    <source>
        <dbReference type="ARBA" id="ARBA00012552"/>
    </source>
</evidence>
<dbReference type="InterPro" id="IPR027417">
    <property type="entry name" value="P-loop_NTPase"/>
</dbReference>
<feature type="region of interest" description="Disordered" evidence="9">
    <location>
        <begin position="338"/>
        <end position="373"/>
    </location>
</feature>
<feature type="compositionally biased region" description="Basic and acidic residues" evidence="9">
    <location>
        <begin position="471"/>
        <end position="483"/>
    </location>
</feature>
<dbReference type="InterPro" id="IPR050079">
    <property type="entry name" value="DEAD_box_RNA_helicase"/>
</dbReference>
<dbReference type="PROSITE" id="PS51192">
    <property type="entry name" value="HELICASE_ATP_BIND_1"/>
    <property type="match status" value="1"/>
</dbReference>
<evidence type="ECO:0000313" key="15">
    <source>
        <dbReference type="Proteomes" id="UP000320475"/>
    </source>
</evidence>
<dbReference type="CDD" id="cd18787">
    <property type="entry name" value="SF2_C_DEAD"/>
    <property type="match status" value="1"/>
</dbReference>
<keyword evidence="10" id="KW-0812">Transmembrane</keyword>
<feature type="transmembrane region" description="Helical" evidence="10">
    <location>
        <begin position="161"/>
        <end position="184"/>
    </location>
</feature>
<keyword evidence="2" id="KW-0547">Nucleotide-binding</keyword>
<dbReference type="PROSITE" id="PS51194">
    <property type="entry name" value="HELICASE_CTER"/>
    <property type="match status" value="1"/>
</dbReference>
<keyword evidence="6" id="KW-0694">RNA-binding</keyword>
<dbReference type="GO" id="GO:0016787">
    <property type="term" value="F:hydrolase activity"/>
    <property type="evidence" value="ECO:0007669"/>
    <property type="project" value="UniProtKB-KW"/>
</dbReference>
<feature type="compositionally biased region" description="Basic and acidic residues" evidence="9">
    <location>
        <begin position="1047"/>
        <end position="1056"/>
    </location>
</feature>
<keyword evidence="3" id="KW-0378">Hydrolase</keyword>
<feature type="domain" description="DEAD-box RNA helicase Q" evidence="13">
    <location>
        <begin position="567"/>
        <end position="595"/>
    </location>
</feature>
<dbReference type="PROSITE" id="PS00039">
    <property type="entry name" value="DEAD_ATP_HELICASE"/>
    <property type="match status" value="1"/>
</dbReference>
<comment type="caution">
    <text evidence="14">The sequence shown here is derived from an EMBL/GenBank/DDBJ whole genome shotgun (WGS) entry which is preliminary data.</text>
</comment>
<feature type="domain" description="Helicase ATP-binding" evidence="11">
    <location>
        <begin position="598"/>
        <end position="772"/>
    </location>
</feature>
<dbReference type="SMART" id="SM00490">
    <property type="entry name" value="HELICc"/>
    <property type="match status" value="1"/>
</dbReference>
<sequence length="1132" mass="122439">MSSPRPGPITTPLLLSRMISLSRLWLRILGREHPRGLLPAIPSVTEVLAGFLGAFIAVGSLSAFTLIPSFAPDVYPAVLSPVGASCVLLYSAPDSPLTQPRQLIGGHVIGWNNYKWIAAGLAVAFTILIMQLTKTVHPPGGATALSAVFGGESIWRLKYQFVLVPALFSTLILLFVTLIINNLFRSQSYPSYWIRPPPTVIALSPRKRASVLSSASKIGAGVTTTVINPNDDIKVLDEVPDVVVANSEADAGVAAVFAMAALNKGHERGKEGELSNFPNVPLEHAAQEQRRVVMFDPTALIPTIDEPAEGPPTLANDKISSVLKTKRKRPLSVIPTTAKSVNYQHAKSKKSKVSTAHDDTDDESGDKSAMNPTFQFDADGGDISNISASWNFNLVLDWAKGATRPGFTSVDEKIANLKAQGLGPRLTMMNAAANGGSDGTTNGKHDNDEDEQKQIKGDGDVSGDDAYMEGVDIRSDDRDHEDASSVSGNEDSDADENDPESLAGDDLDGDGDGDSLEKAKYTSIEDLKATIDSDELYADNEDLKDTILPKKHASEFFTSAADLPAVGSFADMKLSRPILKGITAAGYSTPTPIQSRAVPVALRGRDICAAAVTGSGKTAAFLIPVLERLLYRPKNAAMTRVLILVPTRELGVQCHASVAALARFTDITCTLCVGGLDVKRQEAELRKAPDVVVATPGRLIDHLRNARGWGVEHVEILIMDEADRMLDAGFHEELTQIVQSTPRNRQTMLFSATMTDNIDHLVALSLKQPVRLFINSNEAIAARLTQQFVRIRDEKDRIPIVMALCKRSFTERVLIFVKSKVLAHRLRILFGVIGLKAGELHGDLHQAQRLQALSSFKSSDTPYLIATDVASRGLDVPGIKTVINMSLPATYAQYVHRVGRTARAGDAGTAISLVSESDRGMVKMALKNAKSDVSYRSVKRVVVGMFKRLVDAAKDIVERVIEEEGLEKEMGRAEMEAARATNMMVHSDEIMGRPARTWFQNTSDKARSLANAKNAPISSVPKDAQQSGKNAVKPAQPKRQQTRKQRRNFEARKDDVNPLSQKLAARAVKKASRPQKIGSVTPRPTANSKQAGGSKKAKKAFGRGFGSELTDTSRKNAGPRAKPKGGRVSKKR</sequence>
<dbReference type="InterPro" id="IPR058581">
    <property type="entry name" value="TM_HPP"/>
</dbReference>